<proteinExistence type="predicted"/>
<reference evidence="1" key="1">
    <citation type="journal article" date="2014" name="Front. Microbiol.">
        <title>High frequency of phylogenetically diverse reductive dehalogenase-homologous genes in deep subseafloor sedimentary metagenomes.</title>
        <authorList>
            <person name="Kawai M."/>
            <person name="Futagami T."/>
            <person name="Toyoda A."/>
            <person name="Takaki Y."/>
            <person name="Nishi S."/>
            <person name="Hori S."/>
            <person name="Arai W."/>
            <person name="Tsubouchi T."/>
            <person name="Morono Y."/>
            <person name="Uchiyama I."/>
            <person name="Ito T."/>
            <person name="Fujiyama A."/>
            <person name="Inagaki F."/>
            <person name="Takami H."/>
        </authorList>
    </citation>
    <scope>NUCLEOTIDE SEQUENCE</scope>
    <source>
        <strain evidence="1">Expedition CK06-06</strain>
    </source>
</reference>
<gene>
    <name evidence="1" type="ORF">S01H1_64890</name>
</gene>
<name>X0WPY6_9ZZZZ</name>
<protein>
    <submittedName>
        <fullName evidence="1">Uncharacterized protein</fullName>
    </submittedName>
</protein>
<organism evidence="1">
    <name type="scientific">marine sediment metagenome</name>
    <dbReference type="NCBI Taxonomy" id="412755"/>
    <lineage>
        <taxon>unclassified sequences</taxon>
        <taxon>metagenomes</taxon>
        <taxon>ecological metagenomes</taxon>
    </lineage>
</organism>
<evidence type="ECO:0000313" key="1">
    <source>
        <dbReference type="EMBL" id="GAG32720.1"/>
    </source>
</evidence>
<dbReference type="EMBL" id="BARS01042800">
    <property type="protein sequence ID" value="GAG32720.1"/>
    <property type="molecule type" value="Genomic_DNA"/>
</dbReference>
<feature type="non-terminal residue" evidence="1">
    <location>
        <position position="62"/>
    </location>
</feature>
<comment type="caution">
    <text evidence="1">The sequence shown here is derived from an EMBL/GenBank/DDBJ whole genome shotgun (WGS) entry which is preliminary data.</text>
</comment>
<sequence length="62" mass="6814">MRLLWWTLAVVSVSLVSIALSESRTLDPVQNLSLTVAAPLENGLRELADPIADFFEGLFNRG</sequence>
<accession>X0WPY6</accession>
<dbReference type="AlphaFoldDB" id="X0WPY6"/>